<feature type="region of interest" description="Disordered" evidence="1">
    <location>
        <begin position="40"/>
        <end position="64"/>
    </location>
</feature>
<evidence type="ECO:0000256" key="1">
    <source>
        <dbReference type="SAM" id="MobiDB-lite"/>
    </source>
</evidence>
<accession>A0A6V8PPF6</accession>
<comment type="caution">
    <text evidence="2">The sequence shown here is derived from an EMBL/GenBank/DDBJ whole genome shotgun (WGS) entry which is preliminary data.</text>
</comment>
<evidence type="ECO:0000313" key="2">
    <source>
        <dbReference type="EMBL" id="GFP34127.1"/>
    </source>
</evidence>
<name>A0A6V8PPF6_9ACTN</name>
<gene>
    <name evidence="2" type="ORF">HKBW3S42_02467</name>
</gene>
<dbReference type="Proteomes" id="UP000568877">
    <property type="component" value="Unassembled WGS sequence"/>
</dbReference>
<protein>
    <submittedName>
        <fullName evidence="2">Uncharacterized protein</fullName>
    </submittedName>
</protein>
<evidence type="ECO:0000313" key="3">
    <source>
        <dbReference type="Proteomes" id="UP000568877"/>
    </source>
</evidence>
<reference evidence="2 3" key="1">
    <citation type="journal article" date="2020" name="Front. Microbiol.">
        <title>Single-cell genomics of novel Actinobacteria with the Wood-Ljungdahl pathway discovered in a serpentinizing system.</title>
        <authorList>
            <person name="Merino N."/>
            <person name="Kawai M."/>
            <person name="Boyd E.S."/>
            <person name="Colman D.R."/>
            <person name="McGlynn S.E."/>
            <person name="Nealson K.H."/>
            <person name="Kurokawa K."/>
            <person name="Hongoh Y."/>
        </authorList>
    </citation>
    <scope>NUCLEOTIDE SEQUENCE [LARGE SCALE GENOMIC DNA]</scope>
    <source>
        <strain evidence="2 3">S42</strain>
    </source>
</reference>
<sequence>IKTPEKPGDYILQLELIRAGVHWLSQVGVERLSREVKVVSASPGGQVGGVEKGGEGRGRKRGGR</sequence>
<dbReference type="EMBL" id="BLSA01000967">
    <property type="protein sequence ID" value="GFP34127.1"/>
    <property type="molecule type" value="Genomic_DNA"/>
</dbReference>
<feature type="non-terminal residue" evidence="2">
    <location>
        <position position="1"/>
    </location>
</feature>
<proteinExistence type="predicted"/>
<organism evidence="2 3">
    <name type="scientific">Candidatus Hakubella thermalkaliphila</name>
    <dbReference type="NCBI Taxonomy" id="2754717"/>
    <lineage>
        <taxon>Bacteria</taxon>
        <taxon>Bacillati</taxon>
        <taxon>Actinomycetota</taxon>
        <taxon>Actinomycetota incertae sedis</taxon>
        <taxon>Candidatus Hakubellales</taxon>
        <taxon>Candidatus Hakubellaceae</taxon>
        <taxon>Candidatus Hakubella</taxon>
    </lineage>
</organism>
<dbReference type="AlphaFoldDB" id="A0A6V8PPF6"/>